<evidence type="ECO:0008006" key="3">
    <source>
        <dbReference type="Google" id="ProtNLM"/>
    </source>
</evidence>
<sequence length="57" mass="6436">MRPFILVFAVILSACTSSGQDISKEKPKDDPYAESTLNSIKASQKVQIDRQIYKRGY</sequence>
<evidence type="ECO:0000313" key="2">
    <source>
        <dbReference type="Proteomes" id="UP000254208"/>
    </source>
</evidence>
<dbReference type="PROSITE" id="PS51257">
    <property type="entry name" value="PROKAR_LIPOPROTEIN"/>
    <property type="match status" value="1"/>
</dbReference>
<evidence type="ECO:0000313" key="1">
    <source>
        <dbReference type="EMBL" id="SUC31052.1"/>
    </source>
</evidence>
<protein>
    <recommendedName>
        <fullName evidence="3">Lipoprotein</fullName>
    </recommendedName>
</protein>
<name>A0A379FQZ0_PRORE</name>
<gene>
    <name evidence="1" type="ORF">NCTC11801_01999</name>
</gene>
<proteinExistence type="predicted"/>
<reference evidence="1 2" key="1">
    <citation type="submission" date="2018-06" db="EMBL/GenBank/DDBJ databases">
        <authorList>
            <consortium name="Pathogen Informatics"/>
            <person name="Doyle S."/>
        </authorList>
    </citation>
    <scope>NUCLEOTIDE SEQUENCE [LARGE SCALE GENOMIC DNA]</scope>
    <source>
        <strain evidence="1 2">NCTC11801</strain>
    </source>
</reference>
<organism evidence="1 2">
    <name type="scientific">Providencia rettgeri</name>
    <dbReference type="NCBI Taxonomy" id="587"/>
    <lineage>
        <taxon>Bacteria</taxon>
        <taxon>Pseudomonadati</taxon>
        <taxon>Pseudomonadota</taxon>
        <taxon>Gammaproteobacteria</taxon>
        <taxon>Enterobacterales</taxon>
        <taxon>Morganellaceae</taxon>
        <taxon>Providencia</taxon>
    </lineage>
</organism>
<dbReference type="AlphaFoldDB" id="A0A379FQZ0"/>
<dbReference type="Proteomes" id="UP000254208">
    <property type="component" value="Unassembled WGS sequence"/>
</dbReference>
<dbReference type="EMBL" id="UGTZ01000001">
    <property type="protein sequence ID" value="SUC31052.1"/>
    <property type="molecule type" value="Genomic_DNA"/>
</dbReference>
<accession>A0A379FQZ0</accession>